<dbReference type="EMBL" id="CP001928">
    <property type="protein sequence ID" value="ADI37997.1"/>
    <property type="molecule type" value="Genomic_DNA"/>
</dbReference>
<accession>D6YV36</accession>
<dbReference type="STRING" id="716544.wcw_0629"/>
<reference evidence="1 2" key="1">
    <citation type="journal article" date="2010" name="PLoS ONE">
        <title>The Waddlia genome: a window into chlamydial biology.</title>
        <authorList>
            <person name="Bertelli C."/>
            <person name="Collyn F."/>
            <person name="Croxatto A."/>
            <person name="Ruckert C."/>
            <person name="Polkinghorne A."/>
            <person name="Kebbi-Beghdadi C."/>
            <person name="Goesmann A."/>
            <person name="Vaughan L."/>
            <person name="Greub G."/>
        </authorList>
    </citation>
    <scope>NUCLEOTIDE SEQUENCE [LARGE SCALE GENOMIC DNA]</scope>
    <source>
        <strain evidence="2">ATCC VR-1470 / WSU 86-1044</strain>
    </source>
</reference>
<dbReference type="Proteomes" id="UP000001505">
    <property type="component" value="Chromosome"/>
</dbReference>
<protein>
    <submittedName>
        <fullName evidence="1">Uncharacterized protein</fullName>
    </submittedName>
</protein>
<dbReference type="HOGENOM" id="CLU_1691998_0_0_0"/>
<evidence type="ECO:0000313" key="1">
    <source>
        <dbReference type="EMBL" id="ADI37997.1"/>
    </source>
</evidence>
<gene>
    <name evidence="1" type="ordered locus">wcw_0629</name>
</gene>
<organism evidence="1 2">
    <name type="scientific">Waddlia chondrophila (strain ATCC VR-1470 / WSU 86-1044)</name>
    <dbReference type="NCBI Taxonomy" id="716544"/>
    <lineage>
        <taxon>Bacteria</taxon>
        <taxon>Pseudomonadati</taxon>
        <taxon>Chlamydiota</taxon>
        <taxon>Chlamydiia</taxon>
        <taxon>Parachlamydiales</taxon>
        <taxon>Waddliaceae</taxon>
        <taxon>Waddlia</taxon>
    </lineage>
</organism>
<evidence type="ECO:0000313" key="2">
    <source>
        <dbReference type="Proteomes" id="UP000001505"/>
    </source>
</evidence>
<name>D6YV36_WADCW</name>
<proteinExistence type="predicted"/>
<keyword evidence="2" id="KW-1185">Reference proteome</keyword>
<dbReference type="AlphaFoldDB" id="D6YV36"/>
<dbReference type="KEGG" id="wch:wcw_0629"/>
<dbReference type="RefSeq" id="WP_013181720.1">
    <property type="nucleotide sequence ID" value="NC_014225.1"/>
</dbReference>
<dbReference type="OrthoDB" id="6288432at2"/>
<sequence length="166" mass="19637">MIDFDNLPADITNHILLFREFLNISWDHVIYKIMDEHDWDDDGNFIYNWMQINWELLVERELLGKSFNLSQFSSTHLSDNILHPNVKPDFMVVGKSSRDLIDIRSGKEISKNQTLRLFTFKTHTYESKGFAFGPPFEVAGLIDIETNELYHVLFEELSFWLEKFIS</sequence>